<name>A0ACB9YU68_9PEZI</name>
<accession>A0ACB9YU68</accession>
<protein>
    <submittedName>
        <fullName evidence="1">Benzoate 4-monooxygenase cytochrome P450</fullName>
    </submittedName>
</protein>
<proteinExistence type="predicted"/>
<sequence>MDANGLAEMAYVMPQTATNVILPFLLGVSMHHGVFIHGEWHNYAPSIVVGHFSFLFVLLAFRIVRGSGVVSQIVVETAVSTSIYFLGLFLSIAVYRLFFHRLRAFPGSRLASLSKLWHVWMCRTSKGHRVLQAWQQEYGSIVRTGPNEITLFHPAAFEFLDGIKNENTRSDWHDMLHPRSGAIFTRDKNAHKARKRVWESALGSGALPHHYESLKRHVRVLESMVSEYGETPVVVNDLLHWFAFDSMGDYGFGQDFGLMRERKWSRAATNLHSSLSVLGYLSPAIWVCILAFFFMPGLWKVKHWFQMIEFGDNCVEKRKKEQLSGHVDIVSAFIRDHEKHGEDEIHNPDMTLSGEAAVLLVSASETIAPTLITLLYFLARHPEHAAKIQKELEGVDTTDPQALSVLPHLTGTINEGMRLLPAAMSCNPGSRVSPPQGLNIDGTFIPGGVKLCASRYSIGRLEMAFEEPESFIPERWYSRPELVKDRRAFVPFGVGRTSCVGRNVALAALRLVTACFLSKYHIRFAPGEGIPEAVERDLKDGVVSQPGKLVLIFKSRTSAPD</sequence>
<dbReference type="Proteomes" id="UP001497700">
    <property type="component" value="Unassembled WGS sequence"/>
</dbReference>
<gene>
    <name evidence="1" type="ORF">F4820DRAFT_391691</name>
</gene>
<comment type="caution">
    <text evidence="1">The sequence shown here is derived from an EMBL/GenBank/DDBJ whole genome shotgun (WGS) entry which is preliminary data.</text>
</comment>
<evidence type="ECO:0000313" key="1">
    <source>
        <dbReference type="EMBL" id="KAI4862975.1"/>
    </source>
</evidence>
<dbReference type="EMBL" id="MU393514">
    <property type="protein sequence ID" value="KAI4862975.1"/>
    <property type="molecule type" value="Genomic_DNA"/>
</dbReference>
<evidence type="ECO:0000313" key="2">
    <source>
        <dbReference type="Proteomes" id="UP001497700"/>
    </source>
</evidence>
<reference evidence="1 2" key="1">
    <citation type="journal article" date="2022" name="New Phytol.">
        <title>Ecological generalism drives hyperdiversity of secondary metabolite gene clusters in xylarialean endophytes.</title>
        <authorList>
            <person name="Franco M.E.E."/>
            <person name="Wisecaver J.H."/>
            <person name="Arnold A.E."/>
            <person name="Ju Y.M."/>
            <person name="Slot J.C."/>
            <person name="Ahrendt S."/>
            <person name="Moore L.P."/>
            <person name="Eastman K.E."/>
            <person name="Scott K."/>
            <person name="Konkel Z."/>
            <person name="Mondo S.J."/>
            <person name="Kuo A."/>
            <person name="Hayes R.D."/>
            <person name="Haridas S."/>
            <person name="Andreopoulos B."/>
            <person name="Riley R."/>
            <person name="LaButti K."/>
            <person name="Pangilinan J."/>
            <person name="Lipzen A."/>
            <person name="Amirebrahimi M."/>
            <person name="Yan J."/>
            <person name="Adam C."/>
            <person name="Keymanesh K."/>
            <person name="Ng V."/>
            <person name="Louie K."/>
            <person name="Northen T."/>
            <person name="Drula E."/>
            <person name="Henrissat B."/>
            <person name="Hsieh H.M."/>
            <person name="Youens-Clark K."/>
            <person name="Lutzoni F."/>
            <person name="Miadlikowska J."/>
            <person name="Eastwood D.C."/>
            <person name="Hamelin R.C."/>
            <person name="Grigoriev I.V."/>
            <person name="U'Ren J.M."/>
        </authorList>
    </citation>
    <scope>NUCLEOTIDE SEQUENCE [LARGE SCALE GENOMIC DNA]</scope>
    <source>
        <strain evidence="1 2">CBS 119005</strain>
    </source>
</reference>
<organism evidence="1 2">
    <name type="scientific">Hypoxylon rubiginosum</name>
    <dbReference type="NCBI Taxonomy" id="110542"/>
    <lineage>
        <taxon>Eukaryota</taxon>
        <taxon>Fungi</taxon>
        <taxon>Dikarya</taxon>
        <taxon>Ascomycota</taxon>
        <taxon>Pezizomycotina</taxon>
        <taxon>Sordariomycetes</taxon>
        <taxon>Xylariomycetidae</taxon>
        <taxon>Xylariales</taxon>
        <taxon>Hypoxylaceae</taxon>
        <taxon>Hypoxylon</taxon>
    </lineage>
</organism>
<keyword evidence="2" id="KW-1185">Reference proteome</keyword>